<dbReference type="EC" id="1.6.99.5" evidence="1"/>
<name>A0A484ZU88_9GAMM</name>
<gene>
    <name evidence="1" type="primary">nuoM_1</name>
    <name evidence="1" type="ORF">NCTC12282_05547</name>
</gene>
<organism evidence="1 2">
    <name type="scientific">Budvicia aquatica</name>
    <dbReference type="NCBI Taxonomy" id="82979"/>
    <lineage>
        <taxon>Bacteria</taxon>
        <taxon>Pseudomonadati</taxon>
        <taxon>Pseudomonadota</taxon>
        <taxon>Gammaproteobacteria</taxon>
        <taxon>Enterobacterales</taxon>
        <taxon>Budviciaceae</taxon>
        <taxon>Budvicia</taxon>
    </lineage>
</organism>
<dbReference type="Proteomes" id="UP000373449">
    <property type="component" value="Unassembled WGS sequence"/>
</dbReference>
<dbReference type="AlphaFoldDB" id="A0A484ZU88"/>
<dbReference type="EMBL" id="CAADJA010000002">
    <property type="protein sequence ID" value="VFS51895.1"/>
    <property type="molecule type" value="Genomic_DNA"/>
</dbReference>
<keyword evidence="1" id="KW-0560">Oxidoreductase</keyword>
<protein>
    <submittedName>
        <fullName evidence="1">NADH-quinone oxidoreductase subunit M</fullName>
        <ecNumber evidence="1">1.6.99.5</ecNumber>
    </submittedName>
</protein>
<sequence>MNLRELLMVMLLVVLLILLGVYPQPILDTSYSAVSTIQKWFSAAAPVYPEMSIGM</sequence>
<accession>A0A484ZU88</accession>
<dbReference type="GO" id="GO:0016491">
    <property type="term" value="F:oxidoreductase activity"/>
    <property type="evidence" value="ECO:0007669"/>
    <property type="project" value="UniProtKB-KW"/>
</dbReference>
<evidence type="ECO:0000313" key="1">
    <source>
        <dbReference type="EMBL" id="VFS51895.1"/>
    </source>
</evidence>
<proteinExistence type="predicted"/>
<reference evidence="1 2" key="1">
    <citation type="submission" date="2019-03" db="EMBL/GenBank/DDBJ databases">
        <authorList>
            <consortium name="Pathogen Informatics"/>
        </authorList>
    </citation>
    <scope>NUCLEOTIDE SEQUENCE [LARGE SCALE GENOMIC DNA]</scope>
    <source>
        <strain evidence="1 2">NCTC12282</strain>
    </source>
</reference>
<evidence type="ECO:0000313" key="2">
    <source>
        <dbReference type="Proteomes" id="UP000373449"/>
    </source>
</evidence>